<comment type="caution">
    <text evidence="2">The sequence shown here is derived from an EMBL/GenBank/DDBJ whole genome shotgun (WGS) entry which is preliminary data.</text>
</comment>
<protein>
    <submittedName>
        <fullName evidence="2">Uncharacterized protein</fullName>
    </submittedName>
</protein>
<dbReference type="RefSeq" id="WP_119743913.1">
    <property type="nucleotide sequence ID" value="NZ_QVRA01000002.1"/>
</dbReference>
<evidence type="ECO:0000313" key="2">
    <source>
        <dbReference type="EMBL" id="RJG57203.1"/>
    </source>
</evidence>
<feature type="chain" id="PRO_5019570917" evidence="1">
    <location>
        <begin position="29"/>
        <end position="235"/>
    </location>
</feature>
<proteinExistence type="predicted"/>
<dbReference type="Proteomes" id="UP000283469">
    <property type="component" value="Unassembled WGS sequence"/>
</dbReference>
<feature type="signal peptide" evidence="1">
    <location>
        <begin position="1"/>
        <end position="28"/>
    </location>
</feature>
<dbReference type="EMBL" id="QVRA01000002">
    <property type="protein sequence ID" value="RJG57203.1"/>
    <property type="molecule type" value="Genomic_DNA"/>
</dbReference>
<evidence type="ECO:0000313" key="3">
    <source>
        <dbReference type="Proteomes" id="UP000283469"/>
    </source>
</evidence>
<gene>
    <name evidence="2" type="ORF">D0Z70_03030</name>
</gene>
<accession>A0A418YX61</accession>
<name>A0A418YX61_9SPHN</name>
<keyword evidence="3" id="KW-1185">Reference proteome</keyword>
<dbReference type="OrthoDB" id="7550459at2"/>
<evidence type="ECO:0000256" key="1">
    <source>
        <dbReference type="SAM" id="SignalP"/>
    </source>
</evidence>
<sequence>MRTILKRRAVARTTFVACLILLPARLMAGGGAHAVDDAGVETPGDCHLESWTSDLGRGQSLLNFGPACTPATVPTLELGATIQRLGQSGKGQWLVGPALKWALRSGGGAPGERVGIALAGSALVDARSGQLDSAAVLVPLTLTPIDRVTFNANVGMGLVRDERAHLLYGAQILYSATDRITVMAETYGRHDRAIGVQGGARWTFDRGRMDIDLLAARPPGRGQPAAFTLGFTVRR</sequence>
<keyword evidence="1" id="KW-0732">Signal</keyword>
<reference evidence="2 3" key="1">
    <citation type="submission" date="2018-08" db="EMBL/GenBank/DDBJ databases">
        <title>Sphingobium sp. EO9.</title>
        <authorList>
            <person name="Park Y."/>
            <person name="Kim K.H."/>
            <person name="Jeon C.O."/>
        </authorList>
    </citation>
    <scope>NUCLEOTIDE SEQUENCE [LARGE SCALE GENOMIC DNA]</scope>
    <source>
        <strain evidence="2 3">EO9</strain>
    </source>
</reference>
<dbReference type="AlphaFoldDB" id="A0A418YX61"/>
<organism evidence="2 3">
    <name type="scientific">Sphingobium terrigena</name>
    <dbReference type="NCBI Taxonomy" id="2304063"/>
    <lineage>
        <taxon>Bacteria</taxon>
        <taxon>Pseudomonadati</taxon>
        <taxon>Pseudomonadota</taxon>
        <taxon>Alphaproteobacteria</taxon>
        <taxon>Sphingomonadales</taxon>
        <taxon>Sphingomonadaceae</taxon>
        <taxon>Sphingobium</taxon>
    </lineage>
</organism>